<evidence type="ECO:0008006" key="2">
    <source>
        <dbReference type="Google" id="ProtNLM"/>
    </source>
</evidence>
<organism evidence="1">
    <name type="scientific">Candidatus Kentrum sp. DK</name>
    <dbReference type="NCBI Taxonomy" id="2126562"/>
    <lineage>
        <taxon>Bacteria</taxon>
        <taxon>Pseudomonadati</taxon>
        <taxon>Pseudomonadota</taxon>
        <taxon>Gammaproteobacteria</taxon>
        <taxon>Candidatus Kentrum</taxon>
    </lineage>
</organism>
<evidence type="ECO:0000313" key="1">
    <source>
        <dbReference type="EMBL" id="VFJ64444.1"/>
    </source>
</evidence>
<protein>
    <recommendedName>
        <fullName evidence="2">Type II toxin-antitoxin system HicB family antitoxin</fullName>
    </recommendedName>
</protein>
<reference evidence="1" key="1">
    <citation type="submission" date="2019-02" db="EMBL/GenBank/DDBJ databases">
        <authorList>
            <person name="Gruber-Vodicka R. H."/>
            <person name="Seah K. B. B."/>
        </authorList>
    </citation>
    <scope>NUCLEOTIDE SEQUENCE</scope>
    <source>
        <strain evidence="1">BECK_DK161</strain>
    </source>
</reference>
<dbReference type="EMBL" id="CAADEY010000118">
    <property type="protein sequence ID" value="VFJ64444.1"/>
    <property type="molecule type" value="Genomic_DNA"/>
</dbReference>
<dbReference type="AlphaFoldDB" id="A0A450TC44"/>
<proteinExistence type="predicted"/>
<name>A0A450TC44_9GAMM</name>
<sequence length="32" mass="3860">MNTEYTTVIKHEEEWWIGWIQEIPASIARDRG</sequence>
<gene>
    <name evidence="1" type="ORF">BECKDK2373C_GA0170839_11188</name>
</gene>
<accession>A0A450TC44</accession>